<feature type="compositionally biased region" description="Basic residues" evidence="3">
    <location>
        <begin position="442"/>
        <end position="453"/>
    </location>
</feature>
<evidence type="ECO:0000256" key="1">
    <source>
        <dbReference type="ARBA" id="ARBA00022723"/>
    </source>
</evidence>
<feature type="compositionally biased region" description="Pro residues" evidence="3">
    <location>
        <begin position="640"/>
        <end position="649"/>
    </location>
</feature>
<dbReference type="AlphaFoldDB" id="A0A9W9I4W0"/>
<dbReference type="PROSITE" id="PS50143">
    <property type="entry name" value="BIR_REPEAT_2"/>
    <property type="match status" value="2"/>
</dbReference>
<evidence type="ECO:0000256" key="2">
    <source>
        <dbReference type="ARBA" id="ARBA00022833"/>
    </source>
</evidence>
<organism evidence="4 5">
    <name type="scientific">Penicillium canariense</name>
    <dbReference type="NCBI Taxonomy" id="189055"/>
    <lineage>
        <taxon>Eukaryota</taxon>
        <taxon>Fungi</taxon>
        <taxon>Dikarya</taxon>
        <taxon>Ascomycota</taxon>
        <taxon>Pezizomycotina</taxon>
        <taxon>Eurotiomycetes</taxon>
        <taxon>Eurotiomycetidae</taxon>
        <taxon>Eurotiales</taxon>
        <taxon>Aspergillaceae</taxon>
        <taxon>Penicillium</taxon>
    </lineage>
</organism>
<reference evidence="4" key="2">
    <citation type="journal article" date="2023" name="IMA Fungus">
        <title>Comparative genomic study of the Penicillium genus elucidates a diverse pangenome and 15 lateral gene transfer events.</title>
        <authorList>
            <person name="Petersen C."/>
            <person name="Sorensen T."/>
            <person name="Nielsen M.R."/>
            <person name="Sondergaard T.E."/>
            <person name="Sorensen J.L."/>
            <person name="Fitzpatrick D.A."/>
            <person name="Frisvad J.C."/>
            <person name="Nielsen K.L."/>
        </authorList>
    </citation>
    <scope>NUCLEOTIDE SEQUENCE</scope>
    <source>
        <strain evidence="4">IBT 26290</strain>
    </source>
</reference>
<dbReference type="Proteomes" id="UP001149163">
    <property type="component" value="Unassembled WGS sequence"/>
</dbReference>
<feature type="compositionally biased region" description="Low complexity" evidence="3">
    <location>
        <begin position="728"/>
        <end position="740"/>
    </location>
</feature>
<feature type="compositionally biased region" description="Basic and acidic residues" evidence="3">
    <location>
        <begin position="465"/>
        <end position="477"/>
    </location>
</feature>
<dbReference type="GO" id="GO:0046872">
    <property type="term" value="F:metal ion binding"/>
    <property type="evidence" value="ECO:0007669"/>
    <property type="project" value="UniProtKB-KW"/>
</dbReference>
<feature type="compositionally biased region" description="Basic residues" evidence="3">
    <location>
        <begin position="262"/>
        <end position="275"/>
    </location>
</feature>
<feature type="compositionally biased region" description="Basic and acidic residues" evidence="3">
    <location>
        <begin position="310"/>
        <end position="321"/>
    </location>
</feature>
<sequence length="863" mass="95468">MGSEMDTFAARLASFDAVLKPEKRRSSTTKGSKVIGWPHHSPSPAELAHAGFYYKPYETNPDNTTCFQCNRALDGWEEEDNPITEHLKHSPDCAWAIIMDIQQRSSNPATIEDPTSERITRARLGTFGALWPHDGKRGWVCQSEKMVEGGWYFCPNEESNDLASCAYCKLSLDGWEPKDDPFDEHYRRSSDCSFFVFAQPPTKKGKVSRTKKSRTSKASSRLSTQSVATVASETPEAPEAPEVHVDEAMDESMMSQATAKPKSTKKGSKGKGKKSKKEDTEVESQTGVDSTEPALPEPPKPKRAGRGKKRASEEMANDDPKPVGQAEPELAVEPPSKRRATRARSSSISQGFNYESQDHAMPDAPSVDEAQEEEPKKARKASKKGAAKSRNASDVSVTSKPASKARVGRDSELDVEPEAGLEADVPEQMEPEPQPEPEKPRASKKTKSSKKLKASGISSEPPQDPADHVDMSEEQREAPAYQPGTVGMEENEEAPVSKTKSSKSSKKKGTKKSKKQESVWEEGPEPQAPLGNKSVADDVAEPEWNESERHESFVSVEIIHREPEPRPEPEAEQPIEKPAKKKSSKQEDKPKKLKKTKKVSASPPPPTPRPMEEQLVFESPPRDEEEYGTPDDLLDQIEMVPPPQAPPPEAHQTHERTPVPPKTTKRFSDIPQEEHLAQSFTESHSSRGNERRRSQRASHTSDRDVSPLPAAHQSTPSLSPQSSDAENRPPSSRPSTSRPTVVASPPPEKTIQTPLAARTPSPSKRNLNAGFPASRHPWTPVDIDEVLFGEASDKENADIAGLLNRAKPGLTSPEKKMTVEEWIMWNAKNGEERLKRECERLVSQFEKEGGRAMRRLEAIECID</sequence>
<dbReference type="Pfam" id="PF00653">
    <property type="entry name" value="BIR"/>
    <property type="match status" value="2"/>
</dbReference>
<evidence type="ECO:0000256" key="3">
    <source>
        <dbReference type="SAM" id="MobiDB-lite"/>
    </source>
</evidence>
<dbReference type="CDD" id="cd00022">
    <property type="entry name" value="BIR"/>
    <property type="match status" value="2"/>
</dbReference>
<comment type="caution">
    <text evidence="4">The sequence shown here is derived from an EMBL/GenBank/DDBJ whole genome shotgun (WGS) entry which is preliminary data.</text>
</comment>
<keyword evidence="2" id="KW-0862">Zinc</keyword>
<dbReference type="OrthoDB" id="2196114at2759"/>
<dbReference type="PANTHER" id="PTHR46771:SF5">
    <property type="entry name" value="DETERIN"/>
    <property type="match status" value="1"/>
</dbReference>
<dbReference type="SUPFAM" id="SSF57924">
    <property type="entry name" value="Inhibitor of apoptosis (IAP) repeat"/>
    <property type="match status" value="2"/>
</dbReference>
<dbReference type="InterPro" id="IPR051190">
    <property type="entry name" value="Baculoviral_IAP"/>
</dbReference>
<dbReference type="InterPro" id="IPR001370">
    <property type="entry name" value="BIR_rpt"/>
</dbReference>
<dbReference type="Gene3D" id="1.10.1170.10">
    <property type="entry name" value="Inhibitor Of Apoptosis Protein (2mihbC-IAP-1), Chain A"/>
    <property type="match status" value="2"/>
</dbReference>
<dbReference type="PANTHER" id="PTHR46771">
    <property type="entry name" value="DETERIN"/>
    <property type="match status" value="1"/>
</dbReference>
<feature type="compositionally biased region" description="Basic and acidic residues" evidence="3">
    <location>
        <begin position="546"/>
        <end position="590"/>
    </location>
</feature>
<dbReference type="GeneID" id="81427243"/>
<feature type="compositionally biased region" description="Basic and acidic residues" evidence="3">
    <location>
        <begin position="666"/>
        <end position="676"/>
    </location>
</feature>
<feature type="compositionally biased region" description="Basic residues" evidence="3">
    <location>
        <begin position="203"/>
        <end position="215"/>
    </location>
</feature>
<feature type="region of interest" description="Disordered" evidence="3">
    <location>
        <begin position="203"/>
        <end position="779"/>
    </location>
</feature>
<evidence type="ECO:0008006" key="6">
    <source>
        <dbReference type="Google" id="ProtNLM"/>
    </source>
</evidence>
<reference evidence="4" key="1">
    <citation type="submission" date="2022-11" db="EMBL/GenBank/DDBJ databases">
        <authorList>
            <person name="Petersen C."/>
        </authorList>
    </citation>
    <scope>NUCLEOTIDE SEQUENCE</scope>
    <source>
        <strain evidence="4">IBT 26290</strain>
    </source>
</reference>
<feature type="compositionally biased region" description="Low complexity" evidence="3">
    <location>
        <begin position="216"/>
        <end position="237"/>
    </location>
</feature>
<name>A0A9W9I4W0_9EURO</name>
<dbReference type="EMBL" id="JAPQKN010000003">
    <property type="protein sequence ID" value="KAJ5167161.1"/>
    <property type="molecule type" value="Genomic_DNA"/>
</dbReference>
<dbReference type="SMART" id="SM00238">
    <property type="entry name" value="BIR"/>
    <property type="match status" value="2"/>
</dbReference>
<protein>
    <recommendedName>
        <fullName evidence="6">Chromosome segregation protein BIR1</fullName>
    </recommendedName>
</protein>
<feature type="compositionally biased region" description="Basic residues" evidence="3">
    <location>
        <begin position="500"/>
        <end position="514"/>
    </location>
</feature>
<evidence type="ECO:0000313" key="4">
    <source>
        <dbReference type="EMBL" id="KAJ5167161.1"/>
    </source>
</evidence>
<proteinExistence type="predicted"/>
<dbReference type="RefSeq" id="XP_056543622.1">
    <property type="nucleotide sequence ID" value="XM_056688067.1"/>
</dbReference>
<feature type="compositionally biased region" description="Basic residues" evidence="3">
    <location>
        <begin position="377"/>
        <end position="387"/>
    </location>
</feature>
<feature type="compositionally biased region" description="Polar residues" evidence="3">
    <location>
        <begin position="712"/>
        <end position="724"/>
    </location>
</feature>
<gene>
    <name evidence="4" type="ORF">N7482_005942</name>
</gene>
<keyword evidence="1" id="KW-0479">Metal-binding</keyword>
<evidence type="ECO:0000313" key="5">
    <source>
        <dbReference type="Proteomes" id="UP001149163"/>
    </source>
</evidence>
<feature type="compositionally biased region" description="Acidic residues" evidence="3">
    <location>
        <begin position="623"/>
        <end position="635"/>
    </location>
</feature>
<feature type="compositionally biased region" description="Acidic residues" evidence="3">
    <location>
        <begin position="413"/>
        <end position="435"/>
    </location>
</feature>
<keyword evidence="5" id="KW-1185">Reference proteome</keyword>
<accession>A0A9W9I4W0</accession>